<protein>
    <submittedName>
        <fullName evidence="1">Uncharacterized protein</fullName>
    </submittedName>
</protein>
<dbReference type="EMBL" id="CAJVCH010123680">
    <property type="protein sequence ID" value="CAG7725550.1"/>
    <property type="molecule type" value="Genomic_DNA"/>
</dbReference>
<evidence type="ECO:0000313" key="2">
    <source>
        <dbReference type="Proteomes" id="UP000708208"/>
    </source>
</evidence>
<comment type="caution">
    <text evidence="1">The sequence shown here is derived from an EMBL/GenBank/DDBJ whole genome shotgun (WGS) entry which is preliminary data.</text>
</comment>
<evidence type="ECO:0000313" key="1">
    <source>
        <dbReference type="EMBL" id="CAG7725550.1"/>
    </source>
</evidence>
<organism evidence="1 2">
    <name type="scientific">Allacma fusca</name>
    <dbReference type="NCBI Taxonomy" id="39272"/>
    <lineage>
        <taxon>Eukaryota</taxon>
        <taxon>Metazoa</taxon>
        <taxon>Ecdysozoa</taxon>
        <taxon>Arthropoda</taxon>
        <taxon>Hexapoda</taxon>
        <taxon>Collembola</taxon>
        <taxon>Symphypleona</taxon>
        <taxon>Sminthuridae</taxon>
        <taxon>Allacma</taxon>
    </lineage>
</organism>
<name>A0A8J2K0P3_9HEXA</name>
<sequence>MWCSDGSFPWPSISSAAFAKEAFSSLPCPGSNSAKDMSMYMRHVHVNPYLDDMLLSKGLLGLVVMPNNPITPFPNYLPPRIYLIPKFFFA</sequence>
<dbReference type="AlphaFoldDB" id="A0A8J2K0P3"/>
<reference evidence="1" key="1">
    <citation type="submission" date="2021-06" db="EMBL/GenBank/DDBJ databases">
        <authorList>
            <person name="Hodson N. C."/>
            <person name="Mongue J. A."/>
            <person name="Jaron S. K."/>
        </authorList>
    </citation>
    <scope>NUCLEOTIDE SEQUENCE</scope>
</reference>
<proteinExistence type="predicted"/>
<keyword evidence="2" id="KW-1185">Reference proteome</keyword>
<gene>
    <name evidence="1" type="ORF">AFUS01_LOCUS14504</name>
</gene>
<dbReference type="Proteomes" id="UP000708208">
    <property type="component" value="Unassembled WGS sequence"/>
</dbReference>
<accession>A0A8J2K0P3</accession>